<accession>A0A9Q1HBA0</accession>
<evidence type="ECO:0000313" key="2">
    <source>
        <dbReference type="EMBL" id="KAJ8038986.1"/>
    </source>
</evidence>
<comment type="caution">
    <text evidence="2">The sequence shown here is derived from an EMBL/GenBank/DDBJ whole genome shotgun (WGS) entry which is preliminary data.</text>
</comment>
<dbReference type="Proteomes" id="UP001152320">
    <property type="component" value="Chromosome 7"/>
</dbReference>
<sequence length="190" mass="21322">MVHLWGNTGTGTTSNTDVSTKNSSNAQWTPPVGRNPHIDSFVDQVRGHLENFLQSTLRLAPYNLSLHERKALRDLKNNNDIVILEADKGGAITLLNWDAYVREASTQLSNKDFYIQIDSDPTETYHKALISLLKLRTRPVTHPPSPPGGQLLYHPQAPCFANLFMALIETQFINKSSFKGRMQSPQLRIA</sequence>
<dbReference type="AlphaFoldDB" id="A0A9Q1HBA0"/>
<dbReference type="EMBL" id="JAIZAY010000007">
    <property type="protein sequence ID" value="KAJ8038986.1"/>
    <property type="molecule type" value="Genomic_DNA"/>
</dbReference>
<proteinExistence type="predicted"/>
<gene>
    <name evidence="2" type="ORF">HOLleu_16563</name>
</gene>
<feature type="compositionally biased region" description="Polar residues" evidence="1">
    <location>
        <begin position="17"/>
        <end position="28"/>
    </location>
</feature>
<feature type="compositionally biased region" description="Low complexity" evidence="1">
    <location>
        <begin position="1"/>
        <end position="16"/>
    </location>
</feature>
<name>A0A9Q1HBA0_HOLLE</name>
<evidence type="ECO:0000313" key="3">
    <source>
        <dbReference type="Proteomes" id="UP001152320"/>
    </source>
</evidence>
<evidence type="ECO:0000256" key="1">
    <source>
        <dbReference type="SAM" id="MobiDB-lite"/>
    </source>
</evidence>
<feature type="region of interest" description="Disordered" evidence="1">
    <location>
        <begin position="1"/>
        <end position="34"/>
    </location>
</feature>
<dbReference type="OrthoDB" id="10067251at2759"/>
<protein>
    <submittedName>
        <fullName evidence="2">Uncharacterized protein</fullName>
    </submittedName>
</protein>
<keyword evidence="3" id="KW-1185">Reference proteome</keyword>
<organism evidence="2 3">
    <name type="scientific">Holothuria leucospilota</name>
    <name type="common">Black long sea cucumber</name>
    <name type="synonym">Mertensiothuria leucospilota</name>
    <dbReference type="NCBI Taxonomy" id="206669"/>
    <lineage>
        <taxon>Eukaryota</taxon>
        <taxon>Metazoa</taxon>
        <taxon>Echinodermata</taxon>
        <taxon>Eleutherozoa</taxon>
        <taxon>Echinozoa</taxon>
        <taxon>Holothuroidea</taxon>
        <taxon>Aspidochirotacea</taxon>
        <taxon>Aspidochirotida</taxon>
        <taxon>Holothuriidae</taxon>
        <taxon>Holothuria</taxon>
    </lineage>
</organism>
<reference evidence="2" key="1">
    <citation type="submission" date="2021-10" db="EMBL/GenBank/DDBJ databases">
        <title>Tropical sea cucumber genome reveals ecological adaptation and Cuvierian tubules defense mechanism.</title>
        <authorList>
            <person name="Chen T."/>
        </authorList>
    </citation>
    <scope>NUCLEOTIDE SEQUENCE</scope>
    <source>
        <strain evidence="2">Nanhai2018</strain>
        <tissue evidence="2">Muscle</tissue>
    </source>
</reference>